<dbReference type="InterPro" id="IPR003674">
    <property type="entry name" value="Oligo_trans_STT3"/>
</dbReference>
<evidence type="ECO:0000256" key="7">
    <source>
        <dbReference type="ARBA" id="ARBA00022676"/>
    </source>
</evidence>
<accession>D1Z0E3</accession>
<comment type="catalytic activity">
    <reaction evidence="16">
        <text>an archaeal dolichyl phosphooligosaccharide + [protein]-L-asparagine = an archaeal dolichyl phosphate + a glycoprotein with the oligosaccharide chain attached by N-beta-D-glycosyl linkage to a protein L-asparagine.</text>
        <dbReference type="EC" id="2.4.99.21"/>
    </reaction>
</comment>
<evidence type="ECO:0000256" key="6">
    <source>
        <dbReference type="ARBA" id="ARBA00012602"/>
    </source>
</evidence>
<evidence type="ECO:0000313" key="17">
    <source>
        <dbReference type="EMBL" id="BAI62165.1"/>
    </source>
</evidence>
<evidence type="ECO:0000256" key="16">
    <source>
        <dbReference type="ARBA" id="ARBA00034066"/>
    </source>
</evidence>
<dbReference type="Gene3D" id="3.40.50.12610">
    <property type="match status" value="1"/>
</dbReference>
<reference evidence="18" key="3">
    <citation type="journal article" date="2011" name="PLoS ONE">
        <title>Genome sequence of a mesophilic hydrogenotrophic methanogen Methanocella paludicola, the first cultivated representative of the order Methanocellales.</title>
        <authorList>
            <person name="Sakai S."/>
            <person name="Takaki Y."/>
            <person name="Shimamura S."/>
            <person name="Sekine M."/>
            <person name="Tajima T."/>
            <person name="Kosugi H."/>
            <person name="Ichikawa N."/>
            <person name="Tasumi E."/>
            <person name="Hiraki A.T."/>
            <person name="Shimizu A."/>
            <person name="Kato Y."/>
            <person name="Nishiko R."/>
            <person name="Mori K."/>
            <person name="Fujita N."/>
            <person name="Imachi H."/>
            <person name="Takai K."/>
        </authorList>
    </citation>
    <scope>NUCLEOTIDE SEQUENCE [LARGE SCALE GENOMIC DNA]</scope>
    <source>
        <strain evidence="18">DSM 17711 / JCM 13418 / NBRC 101707 / SANAE</strain>
    </source>
</reference>
<dbReference type="KEGG" id="mpd:MCP_2093"/>
<keyword evidence="18" id="KW-1185">Reference proteome</keyword>
<comment type="cofactor">
    <cofactor evidence="2">
        <name>Mg(2+)</name>
        <dbReference type="ChEBI" id="CHEBI:18420"/>
    </cofactor>
</comment>
<evidence type="ECO:0000256" key="3">
    <source>
        <dbReference type="ARBA" id="ARBA00004651"/>
    </source>
</evidence>
<comment type="similarity">
    <text evidence="5">Belongs to the STT3 family.</text>
</comment>
<evidence type="ECO:0000256" key="2">
    <source>
        <dbReference type="ARBA" id="ARBA00001946"/>
    </source>
</evidence>
<evidence type="ECO:0000256" key="5">
    <source>
        <dbReference type="ARBA" id="ARBA00010810"/>
    </source>
</evidence>
<keyword evidence="13" id="KW-0472">Membrane</keyword>
<evidence type="ECO:0000256" key="10">
    <source>
        <dbReference type="ARBA" id="ARBA00022723"/>
    </source>
</evidence>
<keyword evidence="7" id="KW-0328">Glycosyltransferase</keyword>
<organism evidence="17 18">
    <name type="scientific">Methanocella paludicola (strain DSM 17711 / JCM 13418 / NBRC 101707 / SANAE)</name>
    <dbReference type="NCBI Taxonomy" id="304371"/>
    <lineage>
        <taxon>Archaea</taxon>
        <taxon>Methanobacteriati</taxon>
        <taxon>Methanobacteriota</taxon>
        <taxon>Stenosarchaea group</taxon>
        <taxon>Methanomicrobia</taxon>
        <taxon>Methanocellales</taxon>
        <taxon>Methanocellaceae</taxon>
        <taxon>Methanocella</taxon>
    </lineage>
</organism>
<sequence>MACGKYMKVITYLVLFFIAASVFFSGCTAQKIPDATVLNTRYVGGEHNITVYTLWRHDLHNATWAEFEYTVNGKTERGDFVEDYVPAYEFLKSNTSPDSIITCWWDYGHSIRGWSGREPVVDIPSVEIANSVSPYMYMSDAEKKEFRDEFCTAPYNKTKDIAAILTADNPQDAIALMEKYGSDYLFVVDMDLEKSPVFLSIAGKQNVSTDSPDFNKLVIWKALKGENIDGFELVYSGSGAHIYKTI</sequence>
<dbReference type="Proteomes" id="UP000001882">
    <property type="component" value="Chromosome"/>
</dbReference>
<gene>
    <name evidence="17" type="ordered locus">MCP_2093</name>
</gene>
<protein>
    <recommendedName>
        <fullName evidence="6">dolichyl-phosphooligosaccharide-protein glycotransferase</fullName>
        <ecNumber evidence="6">2.4.99.21</ecNumber>
    </recommendedName>
    <alternativeName>
        <fullName evidence="15">Oligosaccharyl transferase</fullName>
    </alternativeName>
</protein>
<dbReference type="GO" id="GO:0005886">
    <property type="term" value="C:plasma membrane"/>
    <property type="evidence" value="ECO:0007669"/>
    <property type="project" value="UniProtKB-SubCell"/>
</dbReference>
<evidence type="ECO:0000256" key="9">
    <source>
        <dbReference type="ARBA" id="ARBA00022692"/>
    </source>
</evidence>
<evidence type="ECO:0000256" key="8">
    <source>
        <dbReference type="ARBA" id="ARBA00022679"/>
    </source>
</evidence>
<keyword evidence="11" id="KW-0460">Magnesium</keyword>
<name>D1Z0E3_METPS</name>
<keyword evidence="12" id="KW-1133">Transmembrane helix</keyword>
<reference evidence="17 18" key="1">
    <citation type="journal article" date="2007" name="Appl. Environ. Microbiol.">
        <title>Isolation of key methanogens for global methane emission from rice paddy fields: a novel isolate affiliated with the clone cluster rice cluster I.</title>
        <authorList>
            <person name="Sakai S."/>
            <person name="Imachi H."/>
            <person name="Sekiguchi Y."/>
            <person name="Ohashi A."/>
            <person name="Harada H."/>
            <person name="Kamagata Y."/>
        </authorList>
    </citation>
    <scope>NUCLEOTIDE SEQUENCE [LARGE SCALE GENOMIC DNA]</scope>
    <source>
        <strain evidence="18">DSM 17711 / JCM 13418 / NBRC 101707 / SANAE</strain>
    </source>
</reference>
<comment type="subcellular location">
    <subcellularLocation>
        <location evidence="3">Cell membrane</location>
        <topology evidence="3">Multi-pass membrane protein</topology>
    </subcellularLocation>
</comment>
<comment type="pathway">
    <text evidence="4">Protein modification; protein glycosylation.</text>
</comment>
<comment type="cofactor">
    <cofactor evidence="1">
        <name>Mn(2+)</name>
        <dbReference type="ChEBI" id="CHEBI:29035"/>
    </cofactor>
</comment>
<dbReference type="PANTHER" id="PTHR13872">
    <property type="entry name" value="DOLICHYL-DIPHOSPHOOLIGOSACCHARIDE--PROTEIN GLYCOSYLTRANSFERASE SUBUNIT"/>
    <property type="match status" value="1"/>
</dbReference>
<evidence type="ECO:0000256" key="15">
    <source>
        <dbReference type="ARBA" id="ARBA00030679"/>
    </source>
</evidence>
<dbReference type="UniPathway" id="UPA00378"/>
<keyword evidence="14" id="KW-0464">Manganese</keyword>
<evidence type="ECO:0000256" key="12">
    <source>
        <dbReference type="ARBA" id="ARBA00022989"/>
    </source>
</evidence>
<evidence type="ECO:0000256" key="4">
    <source>
        <dbReference type="ARBA" id="ARBA00004922"/>
    </source>
</evidence>
<dbReference type="PROSITE" id="PS51257">
    <property type="entry name" value="PROKAR_LIPOPROTEIN"/>
    <property type="match status" value="1"/>
</dbReference>
<reference evidence="17 18" key="2">
    <citation type="journal article" date="2008" name="Int. J. Syst. Evol. Microbiol.">
        <title>Methanocella paludicola gen. nov., sp. nov., a methane-producing archaeon, the first isolate of the lineage 'Rice Cluster I', and proposal of the new archaeal order Methanocellales ord. nov.</title>
        <authorList>
            <person name="Sakai S."/>
            <person name="Imachi H."/>
            <person name="Hanada S."/>
            <person name="Ohashi A."/>
            <person name="Harada H."/>
            <person name="Kamagata Y."/>
        </authorList>
    </citation>
    <scope>NUCLEOTIDE SEQUENCE [LARGE SCALE GENOMIC DNA]</scope>
    <source>
        <strain evidence="18">DSM 17711 / JCM 13418 / NBRC 101707 / SANAE</strain>
    </source>
</reference>
<evidence type="ECO:0000256" key="1">
    <source>
        <dbReference type="ARBA" id="ARBA00001936"/>
    </source>
</evidence>
<evidence type="ECO:0000256" key="13">
    <source>
        <dbReference type="ARBA" id="ARBA00023136"/>
    </source>
</evidence>
<dbReference type="InParanoid" id="D1Z0E3"/>
<dbReference type="EMBL" id="AP011532">
    <property type="protein sequence ID" value="BAI62165.1"/>
    <property type="molecule type" value="Genomic_DNA"/>
</dbReference>
<dbReference type="GO" id="GO:0004576">
    <property type="term" value="F:oligosaccharyl transferase activity"/>
    <property type="evidence" value="ECO:0007669"/>
    <property type="project" value="InterPro"/>
</dbReference>
<keyword evidence="8" id="KW-0808">Transferase</keyword>
<evidence type="ECO:0000256" key="11">
    <source>
        <dbReference type="ARBA" id="ARBA00022842"/>
    </source>
</evidence>
<keyword evidence="10" id="KW-0479">Metal-binding</keyword>
<dbReference type="AlphaFoldDB" id="D1Z0E3"/>
<dbReference type="GO" id="GO:0046872">
    <property type="term" value="F:metal ion binding"/>
    <property type="evidence" value="ECO:0007669"/>
    <property type="project" value="UniProtKB-KW"/>
</dbReference>
<dbReference type="EC" id="2.4.99.21" evidence="6"/>
<keyword evidence="9" id="KW-0812">Transmembrane</keyword>
<evidence type="ECO:0000313" key="18">
    <source>
        <dbReference type="Proteomes" id="UP000001882"/>
    </source>
</evidence>
<dbReference type="eggNOG" id="arCOG02044">
    <property type="taxonomic scope" value="Archaea"/>
</dbReference>
<evidence type="ECO:0000256" key="14">
    <source>
        <dbReference type="ARBA" id="ARBA00023211"/>
    </source>
</evidence>
<dbReference type="PANTHER" id="PTHR13872:SF1">
    <property type="entry name" value="DOLICHYL-DIPHOSPHOOLIGOSACCHARIDE--PROTEIN GLYCOSYLTRANSFERASE SUBUNIT STT3B"/>
    <property type="match status" value="1"/>
</dbReference>
<dbReference type="STRING" id="304371.MCP_2093"/>
<proteinExistence type="inferred from homology"/>